<dbReference type="EMBL" id="FOMX01000060">
    <property type="protein sequence ID" value="SFF39335.1"/>
    <property type="molecule type" value="Genomic_DNA"/>
</dbReference>
<accession>A0A1I2IAM0</accession>
<dbReference type="Proteomes" id="UP000199400">
    <property type="component" value="Unassembled WGS sequence"/>
</dbReference>
<dbReference type="STRING" id="54.SAMN02745121_08567"/>
<feature type="compositionally biased region" description="Pro residues" evidence="1">
    <location>
        <begin position="136"/>
        <end position="157"/>
    </location>
</feature>
<feature type="region of interest" description="Disordered" evidence="1">
    <location>
        <begin position="121"/>
        <end position="172"/>
    </location>
</feature>
<evidence type="ECO:0000313" key="2">
    <source>
        <dbReference type="EMBL" id="SFF39335.1"/>
    </source>
</evidence>
<proteinExistence type="predicted"/>
<keyword evidence="3" id="KW-1185">Reference proteome</keyword>
<protein>
    <submittedName>
        <fullName evidence="2">Uncharacterized protein</fullName>
    </submittedName>
</protein>
<feature type="region of interest" description="Disordered" evidence="1">
    <location>
        <begin position="19"/>
        <end position="52"/>
    </location>
</feature>
<dbReference type="RefSeq" id="WP_096331031.1">
    <property type="nucleotide sequence ID" value="NZ_FOMX01000060.1"/>
</dbReference>
<dbReference type="AlphaFoldDB" id="A0A1I2IAM0"/>
<name>A0A1I2IAM0_9BACT</name>
<reference evidence="3" key="1">
    <citation type="submission" date="2016-10" db="EMBL/GenBank/DDBJ databases">
        <authorList>
            <person name="Varghese N."/>
            <person name="Submissions S."/>
        </authorList>
    </citation>
    <scope>NUCLEOTIDE SEQUENCE [LARGE SCALE GENOMIC DNA]</scope>
    <source>
        <strain evidence="3">ATCC 25963</strain>
    </source>
</reference>
<organism evidence="2 3">
    <name type="scientific">Nannocystis exedens</name>
    <dbReference type="NCBI Taxonomy" id="54"/>
    <lineage>
        <taxon>Bacteria</taxon>
        <taxon>Pseudomonadati</taxon>
        <taxon>Myxococcota</taxon>
        <taxon>Polyangia</taxon>
        <taxon>Nannocystales</taxon>
        <taxon>Nannocystaceae</taxon>
        <taxon>Nannocystis</taxon>
    </lineage>
</organism>
<evidence type="ECO:0000313" key="3">
    <source>
        <dbReference type="Proteomes" id="UP000199400"/>
    </source>
</evidence>
<gene>
    <name evidence="2" type="ORF">SAMN02745121_08567</name>
</gene>
<sequence length="266" mass="28308">MLVAVSATVVALLALFGKKKNSSPSSSEPADEAGNGTFPGTGLPPQNETSKETQACFAVVEMKPQEFQGRTRPATMTVAEWLARVALWTVYPDAPPEPSPQDPVYGPALVRLRQCISSKLPKGGIVIPGEPEIQQGPPPTPPPPPPPPPLKLPPVQQPPANDLPESRPTPTPGFWYQVKAGDIPYGVSAAAYGTHQGTPANHQAFKRINDAPQNKRFWRPGIEPHLWGPAGRISFMPIFGTVAEQQANAATGGSGNNFPMIFIPPA</sequence>
<evidence type="ECO:0000256" key="1">
    <source>
        <dbReference type="SAM" id="MobiDB-lite"/>
    </source>
</evidence>